<feature type="signal peptide" evidence="7">
    <location>
        <begin position="1"/>
        <end position="16"/>
    </location>
</feature>
<keyword evidence="2 7" id="KW-0732">Signal</keyword>
<dbReference type="Gene3D" id="2.120.10.30">
    <property type="entry name" value="TolB, C-terminal domain"/>
    <property type="match status" value="1"/>
</dbReference>
<dbReference type="Proteomes" id="UP000005408">
    <property type="component" value="Unassembled WGS sequence"/>
</dbReference>
<name>A0A8W8N064_MAGGI</name>
<protein>
    <recommendedName>
        <fullName evidence="10">Low-density lipoprotein receptor-related protein 6</fullName>
    </recommendedName>
</protein>
<keyword evidence="3" id="KW-0677">Repeat</keyword>
<reference evidence="8" key="1">
    <citation type="submission" date="2022-08" db="UniProtKB">
        <authorList>
            <consortium name="EnsemblMetazoa"/>
        </authorList>
    </citation>
    <scope>IDENTIFICATION</scope>
    <source>
        <strain evidence="8">05x7-T-G4-1.051#20</strain>
    </source>
</reference>
<dbReference type="PROSITE" id="PS51120">
    <property type="entry name" value="LDLRB"/>
    <property type="match status" value="3"/>
</dbReference>
<dbReference type="SMART" id="SM00135">
    <property type="entry name" value="LY"/>
    <property type="match status" value="3"/>
</dbReference>
<sequence>MLFILVFLGVIYTSSAKPYLLLANRLDVQLIDAAYSANSTIVQNGLEDAAALDFCYKDKSVFWTDGLVSPDGLACDWIAEKLYWADSETNRLEVSNLNGSFRSVLFWEELDQPRAIALDPLTGWMFWTDWGEVPKIERAGMDGDRKTRSIIIDKNIHWPNGLTIDYADNKIYWADAKVKYIASCDYDGKNHREVVAGEKILSHPFALTLSDRTLFWTDWQGALHLLL</sequence>
<organism evidence="8 9">
    <name type="scientific">Magallana gigas</name>
    <name type="common">Pacific oyster</name>
    <name type="synonym">Crassostrea gigas</name>
    <dbReference type="NCBI Taxonomy" id="29159"/>
    <lineage>
        <taxon>Eukaryota</taxon>
        <taxon>Metazoa</taxon>
        <taxon>Spiralia</taxon>
        <taxon>Lophotrochozoa</taxon>
        <taxon>Mollusca</taxon>
        <taxon>Bivalvia</taxon>
        <taxon>Autobranchia</taxon>
        <taxon>Pteriomorphia</taxon>
        <taxon>Ostreida</taxon>
        <taxon>Ostreoidea</taxon>
        <taxon>Ostreidae</taxon>
        <taxon>Magallana</taxon>
    </lineage>
</organism>
<keyword evidence="4" id="KW-1015">Disulfide bond</keyword>
<dbReference type="InterPro" id="IPR000033">
    <property type="entry name" value="LDLR_classB_rpt"/>
</dbReference>
<evidence type="ECO:0008006" key="10">
    <source>
        <dbReference type="Google" id="ProtNLM"/>
    </source>
</evidence>
<feature type="chain" id="PRO_5036498126" description="Low-density lipoprotein receptor-related protein 6" evidence="7">
    <location>
        <begin position="17"/>
        <end position="227"/>
    </location>
</feature>
<keyword evidence="5" id="KW-0325">Glycoprotein</keyword>
<dbReference type="PANTHER" id="PTHR46513">
    <property type="entry name" value="VITELLOGENIN RECEPTOR-LIKE PROTEIN-RELATED-RELATED"/>
    <property type="match status" value="1"/>
</dbReference>
<feature type="repeat" description="LDL-receptor class B" evidence="6">
    <location>
        <begin position="169"/>
        <end position="213"/>
    </location>
</feature>
<dbReference type="Pfam" id="PF00058">
    <property type="entry name" value="Ldl_recept_b"/>
    <property type="match status" value="3"/>
</dbReference>
<keyword evidence="9" id="KW-1185">Reference proteome</keyword>
<proteinExistence type="predicted"/>
<accession>A0A8W8N064</accession>
<evidence type="ECO:0000313" key="9">
    <source>
        <dbReference type="Proteomes" id="UP000005408"/>
    </source>
</evidence>
<feature type="repeat" description="LDL-receptor class B" evidence="6">
    <location>
        <begin position="80"/>
        <end position="122"/>
    </location>
</feature>
<evidence type="ECO:0000256" key="5">
    <source>
        <dbReference type="ARBA" id="ARBA00023180"/>
    </source>
</evidence>
<evidence type="ECO:0000313" key="8">
    <source>
        <dbReference type="EnsemblMetazoa" id="G4743.1:cds"/>
    </source>
</evidence>
<evidence type="ECO:0000256" key="3">
    <source>
        <dbReference type="ARBA" id="ARBA00022737"/>
    </source>
</evidence>
<dbReference type="AlphaFoldDB" id="A0A8W8N064"/>
<dbReference type="FunFam" id="2.120.10.30:FF:000241">
    <property type="entry name" value="Low-density lipoprotein receptor-related protein 6"/>
    <property type="match status" value="1"/>
</dbReference>
<dbReference type="InterPro" id="IPR011042">
    <property type="entry name" value="6-blade_b-propeller_TolB-like"/>
</dbReference>
<feature type="repeat" description="LDL-receptor class B" evidence="6">
    <location>
        <begin position="123"/>
        <end position="168"/>
    </location>
</feature>
<dbReference type="SUPFAM" id="SSF63825">
    <property type="entry name" value="YWTD domain"/>
    <property type="match status" value="1"/>
</dbReference>
<evidence type="ECO:0000256" key="1">
    <source>
        <dbReference type="ARBA" id="ARBA00022536"/>
    </source>
</evidence>
<dbReference type="PANTHER" id="PTHR46513:SF41">
    <property type="entry name" value="LOW-DENSITY LIPOPROTEIN RECEPTOR-RELATED PROTEIN"/>
    <property type="match status" value="1"/>
</dbReference>
<evidence type="ECO:0000256" key="2">
    <source>
        <dbReference type="ARBA" id="ARBA00022729"/>
    </source>
</evidence>
<evidence type="ECO:0000256" key="7">
    <source>
        <dbReference type="SAM" id="SignalP"/>
    </source>
</evidence>
<dbReference type="EnsemblMetazoa" id="G4743.1">
    <property type="protein sequence ID" value="G4743.1:cds"/>
    <property type="gene ID" value="G4743"/>
</dbReference>
<keyword evidence="1" id="KW-0245">EGF-like domain</keyword>
<evidence type="ECO:0000256" key="4">
    <source>
        <dbReference type="ARBA" id="ARBA00023157"/>
    </source>
</evidence>
<evidence type="ECO:0000256" key="6">
    <source>
        <dbReference type="PROSITE-ProRule" id="PRU00461"/>
    </source>
</evidence>
<dbReference type="InterPro" id="IPR050778">
    <property type="entry name" value="Cueball_EGF_LRP_Nidogen"/>
</dbReference>